<evidence type="ECO:0000256" key="3">
    <source>
        <dbReference type="ARBA" id="ARBA00022427"/>
    </source>
</evidence>
<dbReference type="SUPFAM" id="SSF53098">
    <property type="entry name" value="Ribonuclease H-like"/>
    <property type="match status" value="1"/>
</dbReference>
<dbReference type="InterPro" id="IPR001478">
    <property type="entry name" value="PDZ"/>
</dbReference>
<keyword evidence="13" id="KW-1185">Reference proteome</keyword>
<keyword evidence="4" id="KW-1003">Cell membrane</keyword>
<dbReference type="InterPro" id="IPR012337">
    <property type="entry name" value="RNaseH-like_sf"/>
</dbReference>
<feature type="domain" description="PDZ" evidence="10">
    <location>
        <begin position="468"/>
        <end position="549"/>
    </location>
</feature>
<protein>
    <submittedName>
        <fullName evidence="12">InaD-like protein</fullName>
    </submittedName>
</protein>
<dbReference type="Pfam" id="PF09045">
    <property type="entry name" value="L27_2"/>
    <property type="match status" value="1"/>
</dbReference>
<dbReference type="PROSITE" id="PS51022">
    <property type="entry name" value="L27"/>
    <property type="match status" value="1"/>
</dbReference>
<dbReference type="InterPro" id="IPR036034">
    <property type="entry name" value="PDZ_sf"/>
</dbReference>
<feature type="domain" description="L27" evidence="11">
    <location>
        <begin position="31"/>
        <end position="91"/>
    </location>
</feature>
<dbReference type="SUPFAM" id="SSF101288">
    <property type="entry name" value="L27 domain"/>
    <property type="match status" value="1"/>
</dbReference>
<keyword evidence="8" id="KW-0472">Membrane</keyword>
<evidence type="ECO:0000256" key="6">
    <source>
        <dbReference type="ARBA" id="ARBA00022737"/>
    </source>
</evidence>
<dbReference type="InterPro" id="IPR008906">
    <property type="entry name" value="HATC_C_dom"/>
</dbReference>
<evidence type="ECO:0000313" key="12">
    <source>
        <dbReference type="EMBL" id="KAK0150742.1"/>
    </source>
</evidence>
<dbReference type="GO" id="GO:0005923">
    <property type="term" value="C:bicellular tight junction"/>
    <property type="evidence" value="ECO:0007669"/>
    <property type="project" value="UniProtKB-SubCell"/>
</dbReference>
<dbReference type="GO" id="GO:0016324">
    <property type="term" value="C:apical plasma membrane"/>
    <property type="evidence" value="ECO:0007669"/>
    <property type="project" value="UniProtKB-SubCell"/>
</dbReference>
<feature type="region of interest" description="Disordered" evidence="9">
    <location>
        <begin position="116"/>
        <end position="142"/>
    </location>
</feature>
<dbReference type="AlphaFoldDB" id="A0AA47P8Y7"/>
<evidence type="ECO:0000313" key="13">
    <source>
        <dbReference type="Proteomes" id="UP001174136"/>
    </source>
</evidence>
<evidence type="ECO:0000259" key="11">
    <source>
        <dbReference type="PROSITE" id="PS51022"/>
    </source>
</evidence>
<dbReference type="Pfam" id="PF00595">
    <property type="entry name" value="PDZ"/>
    <property type="match status" value="4"/>
</dbReference>
<evidence type="ECO:0000256" key="2">
    <source>
        <dbReference type="ARBA" id="ARBA00004435"/>
    </source>
</evidence>
<dbReference type="Pfam" id="PF05699">
    <property type="entry name" value="Dimer_Tnp_hAT"/>
    <property type="match status" value="1"/>
</dbReference>
<dbReference type="PANTHER" id="PTHR19964">
    <property type="entry name" value="MULTIPLE PDZ DOMAIN PROTEIN"/>
    <property type="match status" value="1"/>
</dbReference>
<evidence type="ECO:0000256" key="1">
    <source>
        <dbReference type="ARBA" id="ARBA00004221"/>
    </source>
</evidence>
<feature type="domain" description="PDZ" evidence="10">
    <location>
        <begin position="167"/>
        <end position="217"/>
    </location>
</feature>
<dbReference type="CDD" id="cd06669">
    <property type="entry name" value="PDZ5_MUPP1-like"/>
    <property type="match status" value="1"/>
</dbReference>
<feature type="compositionally biased region" description="Pro residues" evidence="9">
    <location>
        <begin position="123"/>
        <end position="136"/>
    </location>
</feature>
<dbReference type="InterPro" id="IPR004172">
    <property type="entry name" value="L27_dom"/>
</dbReference>
<comment type="subcellular location">
    <subcellularLocation>
        <location evidence="1">Apical cell membrane</location>
    </subcellularLocation>
    <subcellularLocation>
        <location evidence="2">Cell junction</location>
        <location evidence="2">Tight junction</location>
    </subcellularLocation>
</comment>
<accession>A0AA47P8Y7</accession>
<evidence type="ECO:0000259" key="10">
    <source>
        <dbReference type="PROSITE" id="PS50106"/>
    </source>
</evidence>
<name>A0AA47P8Y7_MERPO</name>
<dbReference type="Gene3D" id="1.10.287.650">
    <property type="entry name" value="L27 domain"/>
    <property type="match status" value="1"/>
</dbReference>
<keyword evidence="6" id="KW-0677">Repeat</keyword>
<dbReference type="PANTHER" id="PTHR19964:SF11">
    <property type="entry name" value="INAD-LIKE PROTEIN"/>
    <property type="match status" value="1"/>
</dbReference>
<feature type="domain" description="PDZ" evidence="10">
    <location>
        <begin position="964"/>
        <end position="1033"/>
    </location>
</feature>
<dbReference type="GO" id="GO:0046983">
    <property type="term" value="F:protein dimerization activity"/>
    <property type="evidence" value="ECO:0007669"/>
    <property type="project" value="InterPro"/>
</dbReference>
<dbReference type="Proteomes" id="UP001174136">
    <property type="component" value="Unassembled WGS sequence"/>
</dbReference>
<feature type="compositionally biased region" description="Pro residues" evidence="9">
    <location>
        <begin position="440"/>
        <end position="465"/>
    </location>
</feature>
<evidence type="ECO:0000256" key="5">
    <source>
        <dbReference type="ARBA" id="ARBA00022553"/>
    </source>
</evidence>
<evidence type="ECO:0000256" key="8">
    <source>
        <dbReference type="ARBA" id="ARBA00023136"/>
    </source>
</evidence>
<feature type="region of interest" description="Disordered" evidence="9">
    <location>
        <begin position="431"/>
        <end position="467"/>
    </location>
</feature>
<dbReference type="CDD" id="cd06791">
    <property type="entry name" value="PDZ3_MUPP1-like"/>
    <property type="match status" value="1"/>
</dbReference>
<proteinExistence type="predicted"/>
<keyword evidence="5" id="KW-0597">Phosphoprotein</keyword>
<dbReference type="FunFam" id="2.30.42.10:FF:000070">
    <property type="entry name" value="Multiple PDZ domain protein"/>
    <property type="match status" value="1"/>
</dbReference>
<dbReference type="Gene3D" id="2.30.42.10">
    <property type="match status" value="6"/>
</dbReference>
<dbReference type="Pfam" id="PF14291">
    <property type="entry name" value="DUF4371"/>
    <property type="match status" value="1"/>
</dbReference>
<dbReference type="SUPFAM" id="SSF50156">
    <property type="entry name" value="PDZ domain-like"/>
    <property type="match status" value="5"/>
</dbReference>
<evidence type="ECO:0000256" key="7">
    <source>
        <dbReference type="ARBA" id="ARBA00022949"/>
    </source>
</evidence>
<dbReference type="PROSITE" id="PS50106">
    <property type="entry name" value="PDZ"/>
    <property type="match status" value="6"/>
</dbReference>
<dbReference type="InterPro" id="IPR015132">
    <property type="entry name" value="L27_2"/>
</dbReference>
<dbReference type="InterPro" id="IPR025398">
    <property type="entry name" value="DUF4371"/>
</dbReference>
<evidence type="ECO:0000256" key="4">
    <source>
        <dbReference type="ARBA" id="ARBA00022475"/>
    </source>
</evidence>
<feature type="domain" description="PDZ" evidence="10">
    <location>
        <begin position="288"/>
        <end position="335"/>
    </location>
</feature>
<feature type="domain" description="PDZ" evidence="10">
    <location>
        <begin position="1104"/>
        <end position="1180"/>
    </location>
</feature>
<dbReference type="EMBL" id="JAOPHQ010001443">
    <property type="protein sequence ID" value="KAK0150742.1"/>
    <property type="molecule type" value="Genomic_DNA"/>
</dbReference>
<gene>
    <name evidence="12" type="primary">Patj_0</name>
    <name evidence="12" type="ORF">N1851_008149</name>
</gene>
<dbReference type="CDD" id="cd06667">
    <property type="entry name" value="PDZ2_MUPP1-like"/>
    <property type="match status" value="1"/>
</dbReference>
<dbReference type="InterPro" id="IPR051342">
    <property type="entry name" value="PDZ_scaffold"/>
</dbReference>
<dbReference type="InterPro" id="IPR036892">
    <property type="entry name" value="L27_dom_sf"/>
</dbReference>
<organism evidence="12 13">
    <name type="scientific">Merluccius polli</name>
    <name type="common">Benguela hake</name>
    <name type="synonym">Merluccius cadenati</name>
    <dbReference type="NCBI Taxonomy" id="89951"/>
    <lineage>
        <taxon>Eukaryota</taxon>
        <taxon>Metazoa</taxon>
        <taxon>Chordata</taxon>
        <taxon>Craniata</taxon>
        <taxon>Vertebrata</taxon>
        <taxon>Euteleostomi</taxon>
        <taxon>Actinopterygii</taxon>
        <taxon>Neopterygii</taxon>
        <taxon>Teleostei</taxon>
        <taxon>Neoteleostei</taxon>
        <taxon>Acanthomorphata</taxon>
        <taxon>Zeiogadaria</taxon>
        <taxon>Gadariae</taxon>
        <taxon>Gadiformes</taxon>
        <taxon>Gadoidei</taxon>
        <taxon>Merlucciidae</taxon>
        <taxon>Merluccius</taxon>
    </lineage>
</organism>
<dbReference type="SMART" id="SM00228">
    <property type="entry name" value="PDZ"/>
    <property type="match status" value="5"/>
</dbReference>
<evidence type="ECO:0000256" key="9">
    <source>
        <dbReference type="SAM" id="MobiDB-lite"/>
    </source>
</evidence>
<feature type="region of interest" description="Disordered" evidence="9">
    <location>
        <begin position="1065"/>
        <end position="1093"/>
    </location>
</feature>
<reference evidence="12" key="1">
    <citation type="journal article" date="2023" name="Front. Mar. Sci.">
        <title>A new Merluccius polli reference genome to investigate the effects of global change in West African waters.</title>
        <authorList>
            <person name="Mateo J.L."/>
            <person name="Blanco-Fernandez C."/>
            <person name="Garcia-Vazquez E."/>
            <person name="Machado-Schiaffino G."/>
        </authorList>
    </citation>
    <scope>NUCLEOTIDE SEQUENCE</scope>
    <source>
        <strain evidence="12">C29</strain>
        <tissue evidence="12">Fin</tissue>
    </source>
</reference>
<keyword evidence="7" id="KW-0965">Cell junction</keyword>
<keyword evidence="3" id="KW-0796">Tight junction</keyword>
<sequence>MLSLTRVAAISSGDRDAAITRRSPPVEIQVSAVERQQVLAALERLQTKLAQKEEWGHSQTLGALRDTLQRPLLAHILTLQHSVRQLRDQLNNLPGNSCNDFSFSRKGQLIVSLAPPTTSSLQAPPPQSSALAPPPQASVLANGSASLSPEQLQRWIQSISKDQVVEVVSLSRPAAGGLGFSVAALRSEGTQRGFFIKHIQPGGVAQSGGVRQRLRRGVDRPPLPSMILCNARSLKSKADELRFNTRTWLQEGVPDSLIALDGSFLVRSDRNANSGNSKGEGTFVFVNQKDGRLKEMDRILVMNGSPLDPELSQQGALILLQQPAPTLELLVARDRPPHASPLQPTPTWEHVEEVELVNDGSGLGFGIVGGRTSGVVVRTLVPNSVADKDGRLRTGDHILRIGATPTGGLTSDQVVRVLQGCGSRVTMLIAREPRSQSPAPTQPPPPPSSAPIYTPPPPPACPPNLPLKEGQSLGISIIGYNALTSQDAVGVFVKHVVPGSAADQSGNIRVHDRLIALDGVSLQGFTNQEVLEVMKEARQEVQLSLVRKTRTLERSLDRVERESSRVSLKRSLEVRTRSSDLNRTSVTTDVKSKWEQALGPQYHVMIVELDPVIEDDAELQKYSKEVIAKEVTEAGMFSVQIDTTQDITSQEQCSIVLRYVKDTVQERLLAVVKCEATTGQYFVQMLADVMEKYKLEISNCISNATDGASNMQGQYRGFATLLSSKAPNQVHVWCYAHVLNLVLTDTTAVSISSGTLFSLLNDIAVFFRESYQRMNVWEQGSQDSRHRRLSMIGETRWWAKDVALKKIFGSFAKPEQCVYVDVLRTLEVIEAKENLKSSVRVKARGYLESLMRYETVLTAQLFLRIFEVTTPLSKYLQTHGLDILYNLLTDAYHILGLGYKFLLTLPVTQVACERSFSILKYIKNRLRSNSSQEHLEAFMLMATEKDILMSLDSDCLLPIHTMRLGVELDSFDGHHYISSLAPGGALDTHGLIHPEDELLEVNGVQLYGKSRREAVAFLREVPPPFTLVCCRHLDLENHLEPEQWRTTPNVEEIELKLSSLLSSKMDVKDKQQDPPAPPHSSRLEKDEEAEEEGELALWSPDIQMLELQKESDQGLGFSILDYQDPVDPGSCVMVIRSLVASGAAERQGCLLPGDQLVSVNQTLLEQLSLAQAVEVLKSAPPGPVRLGVRKPLVVRCVGL</sequence>
<comment type="caution">
    <text evidence="12">The sequence shown here is derived from an EMBL/GenBank/DDBJ whole genome shotgun (WGS) entry which is preliminary data.</text>
</comment>
<feature type="domain" description="PDZ" evidence="10">
    <location>
        <begin position="353"/>
        <end position="433"/>
    </location>
</feature>